<dbReference type="InterPro" id="IPR036390">
    <property type="entry name" value="WH_DNA-bd_sf"/>
</dbReference>
<dbReference type="GO" id="GO:0003677">
    <property type="term" value="F:DNA binding"/>
    <property type="evidence" value="ECO:0007669"/>
    <property type="project" value="UniProtKB-KW"/>
</dbReference>
<evidence type="ECO:0000256" key="4">
    <source>
        <dbReference type="ARBA" id="ARBA00023163"/>
    </source>
</evidence>
<keyword evidence="3 6" id="KW-0238">DNA-binding</keyword>
<organism evidence="6 7">
    <name type="scientific">Actinomadura madurae</name>
    <dbReference type="NCBI Taxonomy" id="1993"/>
    <lineage>
        <taxon>Bacteria</taxon>
        <taxon>Bacillati</taxon>
        <taxon>Actinomycetota</taxon>
        <taxon>Actinomycetes</taxon>
        <taxon>Streptosporangiales</taxon>
        <taxon>Thermomonosporaceae</taxon>
        <taxon>Actinomadura</taxon>
    </lineage>
</organism>
<name>A0A1I5I258_9ACTN</name>
<dbReference type="GO" id="GO:0032993">
    <property type="term" value="C:protein-DNA complex"/>
    <property type="evidence" value="ECO:0007669"/>
    <property type="project" value="TreeGrafter"/>
</dbReference>
<dbReference type="PANTHER" id="PTHR30346:SF29">
    <property type="entry name" value="LYSR SUBSTRATE-BINDING"/>
    <property type="match status" value="1"/>
</dbReference>
<evidence type="ECO:0000256" key="3">
    <source>
        <dbReference type="ARBA" id="ARBA00023125"/>
    </source>
</evidence>
<proteinExistence type="inferred from homology"/>
<dbReference type="InParanoid" id="A0A1I5I258"/>
<evidence type="ECO:0000313" key="6">
    <source>
        <dbReference type="EMBL" id="SFO54111.1"/>
    </source>
</evidence>
<dbReference type="Pfam" id="PF00126">
    <property type="entry name" value="HTH_1"/>
    <property type="match status" value="1"/>
</dbReference>
<dbReference type="PROSITE" id="PS50931">
    <property type="entry name" value="HTH_LYSR"/>
    <property type="match status" value="1"/>
</dbReference>
<dbReference type="SUPFAM" id="SSF46785">
    <property type="entry name" value="Winged helix' DNA-binding domain"/>
    <property type="match status" value="1"/>
</dbReference>
<comment type="similarity">
    <text evidence="1">Belongs to the LysR transcriptional regulatory family.</text>
</comment>
<dbReference type="Pfam" id="PF03466">
    <property type="entry name" value="LysR_substrate"/>
    <property type="match status" value="1"/>
</dbReference>
<dbReference type="InterPro" id="IPR005119">
    <property type="entry name" value="LysR_subst-bd"/>
</dbReference>
<gene>
    <name evidence="6" type="ORF">SAMN04489713_10752</name>
</gene>
<sequence>MAEFTIPALRVVHAVVGSGSFTAAAELLGYTQSAISRQVAAAESAAGMPLFVRKARGVEATRAGEAVARRAALVLAELDATDRELAMLSDTLAEQVTVGAFPTATWSLVPRMVAALRSEHPALAVELHEASTPALVRQVRAGGVDVAVMAVGQDLPDYDLRGLRAERLTTGGKGVVAVPRGHRLAGRSRVTVDDLAGESWIAGAGLRGDPQFGPWPTLPQPRIAHRIRDWNARLGFVAAGLGITTVPQLAVPGLPAEVVTVEVEDPAWSGRSTLAVTKPEPTGGQRAVVAALRDAATGDA</sequence>
<dbReference type="SUPFAM" id="SSF53850">
    <property type="entry name" value="Periplasmic binding protein-like II"/>
    <property type="match status" value="1"/>
</dbReference>
<evidence type="ECO:0000259" key="5">
    <source>
        <dbReference type="PROSITE" id="PS50931"/>
    </source>
</evidence>
<dbReference type="Gene3D" id="3.40.190.10">
    <property type="entry name" value="Periplasmic binding protein-like II"/>
    <property type="match status" value="2"/>
</dbReference>
<dbReference type="InterPro" id="IPR036388">
    <property type="entry name" value="WH-like_DNA-bd_sf"/>
</dbReference>
<dbReference type="AlphaFoldDB" id="A0A1I5I258"/>
<reference evidence="6 7" key="1">
    <citation type="submission" date="2016-10" db="EMBL/GenBank/DDBJ databases">
        <authorList>
            <person name="de Groot N.N."/>
        </authorList>
    </citation>
    <scope>NUCLEOTIDE SEQUENCE [LARGE SCALE GENOMIC DNA]</scope>
    <source>
        <strain evidence="6 7">DSM 43067</strain>
    </source>
</reference>
<dbReference type="InterPro" id="IPR000847">
    <property type="entry name" value="LysR_HTH_N"/>
</dbReference>
<feature type="domain" description="HTH lysR-type" evidence="5">
    <location>
        <begin position="4"/>
        <end position="61"/>
    </location>
</feature>
<dbReference type="RefSeq" id="WP_075021889.1">
    <property type="nucleotide sequence ID" value="NZ_CP083237.1"/>
</dbReference>
<keyword evidence="7" id="KW-1185">Reference proteome</keyword>
<protein>
    <submittedName>
        <fullName evidence="6">DNA-binding transcriptional regulator, LysR family</fullName>
    </submittedName>
</protein>
<evidence type="ECO:0000313" key="7">
    <source>
        <dbReference type="Proteomes" id="UP000183413"/>
    </source>
</evidence>
<dbReference type="PRINTS" id="PR00039">
    <property type="entry name" value="HTHLYSR"/>
</dbReference>
<dbReference type="Proteomes" id="UP000183413">
    <property type="component" value="Unassembled WGS sequence"/>
</dbReference>
<keyword evidence="2" id="KW-0805">Transcription regulation</keyword>
<dbReference type="eggNOG" id="COG0583">
    <property type="taxonomic scope" value="Bacteria"/>
</dbReference>
<dbReference type="Gene3D" id="1.10.10.10">
    <property type="entry name" value="Winged helix-like DNA-binding domain superfamily/Winged helix DNA-binding domain"/>
    <property type="match status" value="1"/>
</dbReference>
<dbReference type="PANTHER" id="PTHR30346">
    <property type="entry name" value="TRANSCRIPTIONAL DUAL REGULATOR HCAR-RELATED"/>
    <property type="match status" value="1"/>
</dbReference>
<keyword evidence="4" id="KW-0804">Transcription</keyword>
<evidence type="ECO:0000256" key="1">
    <source>
        <dbReference type="ARBA" id="ARBA00009437"/>
    </source>
</evidence>
<dbReference type="STRING" id="1993.SAMN04489713_10752"/>
<dbReference type="EMBL" id="FOVH01000007">
    <property type="protein sequence ID" value="SFO54111.1"/>
    <property type="molecule type" value="Genomic_DNA"/>
</dbReference>
<dbReference type="GeneID" id="99649139"/>
<dbReference type="GO" id="GO:0003700">
    <property type="term" value="F:DNA-binding transcription factor activity"/>
    <property type="evidence" value="ECO:0007669"/>
    <property type="project" value="InterPro"/>
</dbReference>
<accession>A0A1I5I258</accession>
<evidence type="ECO:0000256" key="2">
    <source>
        <dbReference type="ARBA" id="ARBA00023015"/>
    </source>
</evidence>